<organism evidence="1 2">
    <name type="scientific">Candidatus Portnoybacteria bacterium CG_4_8_14_3_um_filter_44_15</name>
    <dbReference type="NCBI Taxonomy" id="1974803"/>
    <lineage>
        <taxon>Bacteria</taxon>
        <taxon>Candidatus Portnoyibacteriota</taxon>
    </lineage>
</organism>
<reference evidence="2" key="1">
    <citation type="submission" date="2017-09" db="EMBL/GenBank/DDBJ databases">
        <title>Depth-based differentiation of microbial function through sediment-hosted aquifers and enrichment of novel symbionts in the deep terrestrial subsurface.</title>
        <authorList>
            <person name="Probst A.J."/>
            <person name="Ladd B."/>
            <person name="Jarett J.K."/>
            <person name="Geller-Mcgrath D.E."/>
            <person name="Sieber C.M.K."/>
            <person name="Emerson J.B."/>
            <person name="Anantharaman K."/>
            <person name="Thomas B.C."/>
            <person name="Malmstrom R."/>
            <person name="Stieglmeier M."/>
            <person name="Klingl A."/>
            <person name="Woyke T."/>
            <person name="Ryan C.M."/>
            <person name="Banfield J.F."/>
        </authorList>
    </citation>
    <scope>NUCLEOTIDE SEQUENCE [LARGE SCALE GENOMIC DNA]</scope>
</reference>
<dbReference type="Gene3D" id="2.40.30.10">
    <property type="entry name" value="Translation factors"/>
    <property type="match status" value="1"/>
</dbReference>
<keyword evidence="1" id="KW-0648">Protein biosynthesis</keyword>
<dbReference type="GO" id="GO:0003746">
    <property type="term" value="F:translation elongation factor activity"/>
    <property type="evidence" value="ECO:0007669"/>
    <property type="project" value="UniProtKB-KW"/>
</dbReference>
<sequence>MKEKLIGKITHYFTNIGVAVVEITAAGLKAGDKIHIKGATNDFEQAVDSMQVEHENVDKAKKGESVGLKVKQPVREGDEVFKIE</sequence>
<proteinExistence type="predicted"/>
<keyword evidence="1" id="KW-0251">Elongation factor</keyword>
<dbReference type="AlphaFoldDB" id="A0A2M7IE01"/>
<dbReference type="Proteomes" id="UP000231673">
    <property type="component" value="Unassembled WGS sequence"/>
</dbReference>
<dbReference type="EMBL" id="PFGW01000021">
    <property type="protein sequence ID" value="PIW74756.1"/>
    <property type="molecule type" value="Genomic_DNA"/>
</dbReference>
<evidence type="ECO:0000313" key="2">
    <source>
        <dbReference type="Proteomes" id="UP000231673"/>
    </source>
</evidence>
<evidence type="ECO:0000313" key="1">
    <source>
        <dbReference type="EMBL" id="PIW74756.1"/>
    </source>
</evidence>
<comment type="caution">
    <text evidence="1">The sequence shown here is derived from an EMBL/GenBank/DDBJ whole genome shotgun (WGS) entry which is preliminary data.</text>
</comment>
<dbReference type="InterPro" id="IPR009000">
    <property type="entry name" value="Transl_B-barrel_sf"/>
</dbReference>
<accession>A0A2M7IE01</accession>
<gene>
    <name evidence="1" type="ORF">CO003_00975</name>
</gene>
<name>A0A2M7IE01_9BACT</name>
<dbReference type="SUPFAM" id="SSF50447">
    <property type="entry name" value="Translation proteins"/>
    <property type="match status" value="1"/>
</dbReference>
<protein>
    <submittedName>
        <fullName evidence="1">Translation elongation factor-like protein</fullName>
    </submittedName>
</protein>